<comment type="similarity">
    <text evidence="1 4">Belongs to the short-chain dehydrogenases/reductases (SDR) family.</text>
</comment>
<dbReference type="PANTHER" id="PTHR43490">
    <property type="entry name" value="(+)-NEOMENTHOL DEHYDROGENASE"/>
    <property type="match status" value="1"/>
</dbReference>
<dbReference type="SUPFAM" id="SSF51735">
    <property type="entry name" value="NAD(P)-binding Rossmann-fold domains"/>
    <property type="match status" value="1"/>
</dbReference>
<evidence type="ECO:0000313" key="5">
    <source>
        <dbReference type="EMBL" id="NLS11527.1"/>
    </source>
</evidence>
<protein>
    <submittedName>
        <fullName evidence="5">SDR family oxidoreductase</fullName>
    </submittedName>
</protein>
<dbReference type="PROSITE" id="PS00061">
    <property type="entry name" value="ADH_SHORT"/>
    <property type="match status" value="1"/>
</dbReference>
<accession>A0A7X8YFQ6</accession>
<dbReference type="Pfam" id="PF00106">
    <property type="entry name" value="adh_short"/>
    <property type="match status" value="1"/>
</dbReference>
<comment type="caution">
    <text evidence="5">The sequence shown here is derived from an EMBL/GenBank/DDBJ whole genome shotgun (WGS) entry which is preliminary data.</text>
</comment>
<keyword evidence="6" id="KW-1185">Reference proteome</keyword>
<evidence type="ECO:0000256" key="1">
    <source>
        <dbReference type="ARBA" id="ARBA00006484"/>
    </source>
</evidence>
<dbReference type="PRINTS" id="PR00081">
    <property type="entry name" value="GDHRDH"/>
</dbReference>
<dbReference type="InterPro" id="IPR020904">
    <property type="entry name" value="Sc_DH/Rdtase_CS"/>
</dbReference>
<evidence type="ECO:0000256" key="2">
    <source>
        <dbReference type="ARBA" id="ARBA00022857"/>
    </source>
</evidence>
<dbReference type="GO" id="GO:0016616">
    <property type="term" value="F:oxidoreductase activity, acting on the CH-OH group of donors, NAD or NADP as acceptor"/>
    <property type="evidence" value="ECO:0007669"/>
    <property type="project" value="InterPro"/>
</dbReference>
<keyword evidence="3" id="KW-0560">Oxidoreductase</keyword>
<organism evidence="5 6">
    <name type="scientific">Vibrio agarilyticus</name>
    <dbReference type="NCBI Taxonomy" id="2726741"/>
    <lineage>
        <taxon>Bacteria</taxon>
        <taxon>Pseudomonadati</taxon>
        <taxon>Pseudomonadota</taxon>
        <taxon>Gammaproteobacteria</taxon>
        <taxon>Vibrionales</taxon>
        <taxon>Vibrionaceae</taxon>
        <taxon>Vibrio</taxon>
    </lineage>
</organism>
<dbReference type="PANTHER" id="PTHR43490:SF99">
    <property type="entry name" value="SHORT-CHAIN DEHYDROGENASE_REDUCTASE"/>
    <property type="match status" value="1"/>
</dbReference>
<evidence type="ECO:0000256" key="4">
    <source>
        <dbReference type="RuleBase" id="RU000363"/>
    </source>
</evidence>
<dbReference type="InterPro" id="IPR002347">
    <property type="entry name" value="SDR_fam"/>
</dbReference>
<name>A0A7X8YFQ6_9VIBR</name>
<dbReference type="InterPro" id="IPR045313">
    <property type="entry name" value="CBR1-like"/>
</dbReference>
<proteinExistence type="inferred from homology"/>
<gene>
    <name evidence="5" type="ORF">HGP28_01315</name>
</gene>
<dbReference type="CDD" id="cd05324">
    <property type="entry name" value="carb_red_PTCR-like_SDR_c"/>
    <property type="match status" value="1"/>
</dbReference>
<reference evidence="5 6" key="1">
    <citation type="submission" date="2020-04" db="EMBL/GenBank/DDBJ databases">
        <title>Vibrio sp. SM6, a novel species isolated from seawater.</title>
        <authorList>
            <person name="Wang X."/>
        </authorList>
    </citation>
    <scope>NUCLEOTIDE SEQUENCE [LARGE SCALE GENOMIC DNA]</scope>
    <source>
        <strain evidence="5 6">SM6</strain>
    </source>
</reference>
<dbReference type="RefSeq" id="WP_168834624.1">
    <property type="nucleotide sequence ID" value="NZ_JABAIK010000001.1"/>
</dbReference>
<keyword evidence="2" id="KW-0521">NADP</keyword>
<sequence>MRNESPIALVTGANRGLGKETSYQLASQGYHVLVTARDKEAAQHVVDEFPHLSMSAHSLDVSDDESVRRLAQAITAQYGLLDVLINNAAIHYDTWENVVNADITTVDEAIQTNLYGPWRMIQAFLPLLQCSAHPRIVNVSSGAGALASQTGSTPAYSVSKSALNAMTLMFAHQLGSSPILINAICPGWVATDMGGAGGRPIAEGASGIVWAATLPDNGPTGGFFRDRKPIDW</sequence>
<evidence type="ECO:0000313" key="6">
    <source>
        <dbReference type="Proteomes" id="UP000535589"/>
    </source>
</evidence>
<dbReference type="EMBL" id="JABAIK010000001">
    <property type="protein sequence ID" value="NLS11527.1"/>
    <property type="molecule type" value="Genomic_DNA"/>
</dbReference>
<evidence type="ECO:0000256" key="3">
    <source>
        <dbReference type="ARBA" id="ARBA00023002"/>
    </source>
</evidence>
<dbReference type="PRINTS" id="PR00080">
    <property type="entry name" value="SDRFAMILY"/>
</dbReference>
<dbReference type="AlphaFoldDB" id="A0A7X8YFQ6"/>
<dbReference type="InterPro" id="IPR036291">
    <property type="entry name" value="NAD(P)-bd_dom_sf"/>
</dbReference>
<dbReference type="Proteomes" id="UP000535589">
    <property type="component" value="Unassembled WGS sequence"/>
</dbReference>
<dbReference type="Gene3D" id="3.40.50.720">
    <property type="entry name" value="NAD(P)-binding Rossmann-like Domain"/>
    <property type="match status" value="1"/>
</dbReference>